<evidence type="ECO:0000256" key="1">
    <source>
        <dbReference type="ARBA" id="ARBA00004651"/>
    </source>
</evidence>
<evidence type="ECO:0000256" key="2">
    <source>
        <dbReference type="ARBA" id="ARBA00007783"/>
    </source>
</evidence>
<comment type="subcellular location">
    <subcellularLocation>
        <location evidence="1">Cell membrane</location>
        <topology evidence="1">Multi-pass membrane protein</topology>
    </subcellularLocation>
</comment>
<dbReference type="GO" id="GO:0005886">
    <property type="term" value="C:plasma membrane"/>
    <property type="evidence" value="ECO:0007669"/>
    <property type="project" value="UniProtKB-SubCell"/>
</dbReference>
<keyword evidence="5 8" id="KW-0812">Transmembrane</keyword>
<dbReference type="InterPro" id="IPR047817">
    <property type="entry name" value="ABC2_TM_bact-type"/>
</dbReference>
<evidence type="ECO:0000256" key="6">
    <source>
        <dbReference type="ARBA" id="ARBA00022989"/>
    </source>
</evidence>
<dbReference type="EMBL" id="AWSJ01000362">
    <property type="protein sequence ID" value="ERI05211.1"/>
    <property type="molecule type" value="Genomic_DNA"/>
</dbReference>
<dbReference type="Proteomes" id="UP000016511">
    <property type="component" value="Unassembled WGS sequence"/>
</dbReference>
<feature type="transmembrane region" description="Helical" evidence="8">
    <location>
        <begin position="311"/>
        <end position="329"/>
    </location>
</feature>
<reference evidence="10 11" key="1">
    <citation type="submission" date="2013-08" db="EMBL/GenBank/DDBJ databases">
        <authorList>
            <person name="Weinstock G."/>
            <person name="Sodergren E."/>
            <person name="Wylie T."/>
            <person name="Fulton L."/>
            <person name="Fulton R."/>
            <person name="Fronick C."/>
            <person name="O'Laughlin M."/>
            <person name="Godfrey J."/>
            <person name="Miner T."/>
            <person name="Herter B."/>
            <person name="Appelbaum E."/>
            <person name="Cordes M."/>
            <person name="Lek S."/>
            <person name="Wollam A."/>
            <person name="Pepin K.H."/>
            <person name="Palsikar V.B."/>
            <person name="Mitreva M."/>
            <person name="Wilson R.K."/>
        </authorList>
    </citation>
    <scope>NUCLEOTIDE SEQUENCE [LARGE SCALE GENOMIC DNA]</scope>
    <source>
        <strain evidence="10 11">ATCC 12856</strain>
    </source>
</reference>
<keyword evidence="7 8" id="KW-0472">Membrane</keyword>
<dbReference type="PATRIC" id="fig|649747.3.peg.5190"/>
<dbReference type="HOGENOM" id="CLU_039483_8_4_9"/>
<feature type="transmembrane region" description="Helical" evidence="8">
    <location>
        <begin position="250"/>
        <end position="270"/>
    </location>
</feature>
<keyword evidence="11" id="KW-1185">Reference proteome</keyword>
<evidence type="ECO:0000256" key="3">
    <source>
        <dbReference type="ARBA" id="ARBA00022448"/>
    </source>
</evidence>
<dbReference type="PANTHER" id="PTHR30294">
    <property type="entry name" value="MEMBRANE COMPONENT OF ABC TRANSPORTER YHHJ-RELATED"/>
    <property type="match status" value="1"/>
</dbReference>
<feature type="transmembrane region" description="Helical" evidence="8">
    <location>
        <begin position="370"/>
        <end position="391"/>
    </location>
</feature>
<keyword evidence="4" id="KW-1003">Cell membrane</keyword>
<dbReference type="Pfam" id="PF12698">
    <property type="entry name" value="ABC2_membrane_3"/>
    <property type="match status" value="1"/>
</dbReference>
<dbReference type="InterPro" id="IPR013525">
    <property type="entry name" value="ABC2_TM"/>
</dbReference>
<organism evidence="10 11">
    <name type="scientific">Aneurinibacillus aneurinilyticus ATCC 12856</name>
    <dbReference type="NCBI Taxonomy" id="649747"/>
    <lineage>
        <taxon>Bacteria</taxon>
        <taxon>Bacillati</taxon>
        <taxon>Bacillota</taxon>
        <taxon>Bacilli</taxon>
        <taxon>Bacillales</taxon>
        <taxon>Paenibacillaceae</taxon>
        <taxon>Aneurinibacillus group</taxon>
        <taxon>Aneurinibacillus</taxon>
    </lineage>
</organism>
<evidence type="ECO:0000256" key="4">
    <source>
        <dbReference type="ARBA" id="ARBA00022475"/>
    </source>
</evidence>
<sequence length="405" mass="45192">MARYGGEITMSAPLKVGSIIREEWLNILRDRRLFAILFLVPLLYTALFGYLYSNQRLVAIPTVVFDGDNSQLSRQIVQAFDQTETFRITSHTLSESEVERTIENGKARVGIIIPNDFSTRLKHGENVPVLTFVDGSNMLFSNSATRAANQVITTFSYGASSVKMKQQGLRDEQITSTFSQIPFRSRVLYNPMFNYNDFLVYGLIGAILQQVLLLGVALTVTRDKEQGTWNRFAAWRSLPWRIAYAKTAPYFLIGLVNNLSVFVLALYVFNLPFRGLLLPVMALGVSFVFALLGIGYLASLFSSNQVGSTQTTMLIAVPSFLLSGFTWPFEAMPHALNVAGHLLPLTYFLDGVREIFIKGHGFETVWQDCVAMGLMGAVTYFIAFLLTPLFIKADKKAEADPSFSA</sequence>
<dbReference type="STRING" id="649747.HMPREF0083_05784"/>
<evidence type="ECO:0000256" key="7">
    <source>
        <dbReference type="ARBA" id="ARBA00023136"/>
    </source>
</evidence>
<feature type="transmembrane region" description="Helical" evidence="8">
    <location>
        <begin position="33"/>
        <end position="52"/>
    </location>
</feature>
<dbReference type="AlphaFoldDB" id="U1Y2Q9"/>
<protein>
    <submittedName>
        <fullName evidence="10">ABC-2 type transporter</fullName>
    </submittedName>
</protein>
<comment type="similarity">
    <text evidence="2">Belongs to the ABC-2 integral membrane protein family.</text>
</comment>
<dbReference type="GO" id="GO:0140359">
    <property type="term" value="F:ABC-type transporter activity"/>
    <property type="evidence" value="ECO:0007669"/>
    <property type="project" value="InterPro"/>
</dbReference>
<evidence type="ECO:0000259" key="9">
    <source>
        <dbReference type="PROSITE" id="PS51012"/>
    </source>
</evidence>
<gene>
    <name evidence="10" type="ORF">HMPREF0083_05784</name>
</gene>
<feature type="domain" description="ABC transmembrane type-2" evidence="9">
    <location>
        <begin position="163"/>
        <end position="390"/>
    </location>
</feature>
<dbReference type="InterPro" id="IPR051449">
    <property type="entry name" value="ABC-2_transporter_component"/>
</dbReference>
<dbReference type="Gene3D" id="3.40.1710.10">
    <property type="entry name" value="abc type-2 transporter like domain"/>
    <property type="match status" value="1"/>
</dbReference>
<evidence type="ECO:0000256" key="5">
    <source>
        <dbReference type="ARBA" id="ARBA00022692"/>
    </source>
</evidence>
<comment type="caution">
    <text evidence="10">The sequence shown here is derived from an EMBL/GenBank/DDBJ whole genome shotgun (WGS) entry which is preliminary data.</text>
</comment>
<dbReference type="PROSITE" id="PS51012">
    <property type="entry name" value="ABC_TM2"/>
    <property type="match status" value="1"/>
</dbReference>
<evidence type="ECO:0000313" key="10">
    <source>
        <dbReference type="EMBL" id="ERI05211.1"/>
    </source>
</evidence>
<proteinExistence type="inferred from homology"/>
<keyword evidence="3" id="KW-0813">Transport</keyword>
<keyword evidence="6 8" id="KW-1133">Transmembrane helix</keyword>
<feature type="transmembrane region" description="Helical" evidence="8">
    <location>
        <begin position="276"/>
        <end position="299"/>
    </location>
</feature>
<accession>U1Y2Q9</accession>
<name>U1Y2Q9_ANEAE</name>
<dbReference type="PANTHER" id="PTHR30294:SF29">
    <property type="entry name" value="MULTIDRUG ABC TRANSPORTER PERMEASE YBHS-RELATED"/>
    <property type="match status" value="1"/>
</dbReference>
<feature type="transmembrane region" description="Helical" evidence="8">
    <location>
        <begin position="198"/>
        <end position="221"/>
    </location>
</feature>
<evidence type="ECO:0000256" key="8">
    <source>
        <dbReference type="SAM" id="Phobius"/>
    </source>
</evidence>
<dbReference type="eggNOG" id="COG0842">
    <property type="taxonomic scope" value="Bacteria"/>
</dbReference>
<evidence type="ECO:0000313" key="11">
    <source>
        <dbReference type="Proteomes" id="UP000016511"/>
    </source>
</evidence>